<sequence>MDLQRIQDEMDLTKLNYDTLARNDRSTKERVESMSTKVDSVEKKIEAIGVETTARFKALERRMTHRKLRSLRYR</sequence>
<protein>
    <recommendedName>
        <fullName evidence="3">t-SNARE coiled-coil homology domain-containing protein</fullName>
    </recommendedName>
</protein>
<reference evidence="1 2" key="1">
    <citation type="journal article" date="2020" name="BMC Genomics">
        <title>Intraspecific diversification of the crop wild relative Brassica cretica Lam. using demographic model selection.</title>
        <authorList>
            <person name="Kioukis A."/>
            <person name="Michalopoulou V.A."/>
            <person name="Briers L."/>
            <person name="Pirintsos S."/>
            <person name="Studholme D.J."/>
            <person name="Pavlidis P."/>
            <person name="Sarris P.F."/>
        </authorList>
    </citation>
    <scope>NUCLEOTIDE SEQUENCE [LARGE SCALE GENOMIC DNA]</scope>
    <source>
        <strain evidence="2">cv. PFS-1207/04</strain>
    </source>
</reference>
<evidence type="ECO:0000313" key="2">
    <source>
        <dbReference type="Proteomes" id="UP000266723"/>
    </source>
</evidence>
<keyword evidence="2" id="KW-1185">Reference proteome</keyword>
<dbReference type="Proteomes" id="UP000266723">
    <property type="component" value="Unassembled WGS sequence"/>
</dbReference>
<evidence type="ECO:0000313" key="1">
    <source>
        <dbReference type="EMBL" id="KAF3521087.1"/>
    </source>
</evidence>
<organism evidence="1 2">
    <name type="scientific">Brassica cretica</name>
    <name type="common">Mustard</name>
    <dbReference type="NCBI Taxonomy" id="69181"/>
    <lineage>
        <taxon>Eukaryota</taxon>
        <taxon>Viridiplantae</taxon>
        <taxon>Streptophyta</taxon>
        <taxon>Embryophyta</taxon>
        <taxon>Tracheophyta</taxon>
        <taxon>Spermatophyta</taxon>
        <taxon>Magnoliopsida</taxon>
        <taxon>eudicotyledons</taxon>
        <taxon>Gunneridae</taxon>
        <taxon>Pentapetalae</taxon>
        <taxon>rosids</taxon>
        <taxon>malvids</taxon>
        <taxon>Brassicales</taxon>
        <taxon>Brassicaceae</taxon>
        <taxon>Brassiceae</taxon>
        <taxon>Brassica</taxon>
    </lineage>
</organism>
<name>A0ABQ7B465_BRACR</name>
<comment type="caution">
    <text evidence="1">The sequence shown here is derived from an EMBL/GenBank/DDBJ whole genome shotgun (WGS) entry which is preliminary data.</text>
</comment>
<gene>
    <name evidence="1" type="ORF">DY000_02061852</name>
</gene>
<evidence type="ECO:0008006" key="3">
    <source>
        <dbReference type="Google" id="ProtNLM"/>
    </source>
</evidence>
<accession>A0ABQ7B465</accession>
<dbReference type="EMBL" id="QGKV02001556">
    <property type="protein sequence ID" value="KAF3521087.1"/>
    <property type="molecule type" value="Genomic_DNA"/>
</dbReference>
<proteinExistence type="predicted"/>